<dbReference type="RefSeq" id="WP_090410394.1">
    <property type="nucleotide sequence ID" value="NZ_FNDQ01000032.1"/>
</dbReference>
<organism evidence="7 8">
    <name type="scientific">Myroides phaeus</name>
    <dbReference type="NCBI Taxonomy" id="702745"/>
    <lineage>
        <taxon>Bacteria</taxon>
        <taxon>Pseudomonadati</taxon>
        <taxon>Bacteroidota</taxon>
        <taxon>Flavobacteriia</taxon>
        <taxon>Flavobacteriales</taxon>
        <taxon>Flavobacteriaceae</taxon>
        <taxon>Myroides</taxon>
    </lineage>
</organism>
<dbReference type="PANTHER" id="PTHR42852:SF6">
    <property type="entry name" value="THIOL:DISULFIDE INTERCHANGE PROTEIN DSBE"/>
    <property type="match status" value="1"/>
</dbReference>
<dbReference type="GO" id="GO:0016853">
    <property type="term" value="F:isomerase activity"/>
    <property type="evidence" value="ECO:0007669"/>
    <property type="project" value="UniProtKB-KW"/>
</dbReference>
<keyword evidence="2" id="KW-0201">Cytochrome c-type biogenesis</keyword>
<dbReference type="InterPro" id="IPR025380">
    <property type="entry name" value="DUF4369"/>
</dbReference>
<evidence type="ECO:0000256" key="4">
    <source>
        <dbReference type="ARBA" id="ARBA00023284"/>
    </source>
</evidence>
<gene>
    <name evidence="7" type="ORF">SAMN05421818_13222</name>
</gene>
<dbReference type="EMBL" id="FNDQ01000032">
    <property type="protein sequence ID" value="SDH97804.1"/>
    <property type="molecule type" value="Genomic_DNA"/>
</dbReference>
<dbReference type="Gene3D" id="3.40.30.10">
    <property type="entry name" value="Glutaredoxin"/>
    <property type="match status" value="1"/>
</dbReference>
<dbReference type="Pfam" id="PF14289">
    <property type="entry name" value="DUF4369"/>
    <property type="match status" value="1"/>
</dbReference>
<dbReference type="AlphaFoldDB" id="A0A1G8GTT4"/>
<dbReference type="InterPro" id="IPR013766">
    <property type="entry name" value="Thioredoxin_domain"/>
</dbReference>
<dbReference type="PANTHER" id="PTHR42852">
    <property type="entry name" value="THIOL:DISULFIDE INTERCHANGE PROTEIN DSBE"/>
    <property type="match status" value="1"/>
</dbReference>
<evidence type="ECO:0000313" key="8">
    <source>
        <dbReference type="Proteomes" id="UP000243588"/>
    </source>
</evidence>
<proteinExistence type="predicted"/>
<evidence type="ECO:0000259" key="6">
    <source>
        <dbReference type="PROSITE" id="PS51352"/>
    </source>
</evidence>
<dbReference type="InterPro" id="IPR036249">
    <property type="entry name" value="Thioredoxin-like_sf"/>
</dbReference>
<comment type="subcellular location">
    <subcellularLocation>
        <location evidence="1">Cell envelope</location>
    </subcellularLocation>
</comment>
<feature type="domain" description="Thioredoxin" evidence="6">
    <location>
        <begin position="240"/>
        <end position="380"/>
    </location>
</feature>
<dbReference type="InterPro" id="IPR017937">
    <property type="entry name" value="Thioredoxin_CS"/>
</dbReference>
<dbReference type="Proteomes" id="UP000243588">
    <property type="component" value="Unassembled WGS sequence"/>
</dbReference>
<keyword evidence="5" id="KW-0732">Signal</keyword>
<dbReference type="STRING" id="702745.SAMN05421818_13222"/>
<accession>A0A1G8GTT4</accession>
<dbReference type="GO" id="GO:0016491">
    <property type="term" value="F:oxidoreductase activity"/>
    <property type="evidence" value="ECO:0007669"/>
    <property type="project" value="InterPro"/>
</dbReference>
<dbReference type="PROSITE" id="PS51352">
    <property type="entry name" value="THIOREDOXIN_2"/>
    <property type="match status" value="1"/>
</dbReference>
<dbReference type="SUPFAM" id="SSF52833">
    <property type="entry name" value="Thioredoxin-like"/>
    <property type="match status" value="1"/>
</dbReference>
<reference evidence="8" key="1">
    <citation type="submission" date="2016-10" db="EMBL/GenBank/DDBJ databases">
        <authorList>
            <person name="Varghese N."/>
            <person name="Submissions S."/>
        </authorList>
    </citation>
    <scope>NUCLEOTIDE SEQUENCE [LARGE SCALE GENOMIC DNA]</scope>
    <source>
        <strain evidence="8">DSM 23313</strain>
    </source>
</reference>
<feature type="chain" id="PRO_5017403970" evidence="5">
    <location>
        <begin position="20"/>
        <end position="380"/>
    </location>
</feature>
<evidence type="ECO:0000313" key="7">
    <source>
        <dbReference type="EMBL" id="SDH97804.1"/>
    </source>
</evidence>
<dbReference type="CDD" id="cd02966">
    <property type="entry name" value="TlpA_like_family"/>
    <property type="match status" value="1"/>
</dbReference>
<dbReference type="Pfam" id="PF08534">
    <property type="entry name" value="Redoxin"/>
    <property type="match status" value="1"/>
</dbReference>
<evidence type="ECO:0000256" key="5">
    <source>
        <dbReference type="SAM" id="SignalP"/>
    </source>
</evidence>
<dbReference type="GO" id="GO:0030313">
    <property type="term" value="C:cell envelope"/>
    <property type="evidence" value="ECO:0007669"/>
    <property type="project" value="UniProtKB-SubCell"/>
</dbReference>
<evidence type="ECO:0000256" key="1">
    <source>
        <dbReference type="ARBA" id="ARBA00004196"/>
    </source>
</evidence>
<evidence type="ECO:0000256" key="2">
    <source>
        <dbReference type="ARBA" id="ARBA00022748"/>
    </source>
</evidence>
<keyword evidence="3" id="KW-1015">Disulfide bond</keyword>
<keyword evidence="8" id="KW-1185">Reference proteome</keyword>
<dbReference type="PROSITE" id="PS00194">
    <property type="entry name" value="THIOREDOXIN_1"/>
    <property type="match status" value="1"/>
</dbReference>
<keyword evidence="4" id="KW-0676">Redox-active center</keyword>
<dbReference type="PROSITE" id="PS51257">
    <property type="entry name" value="PROKAR_LIPOPROTEIN"/>
    <property type="match status" value="1"/>
</dbReference>
<sequence length="380" mass="42353">MKKLSVLLLSVLAFVSCNKAGKIEVETDNISDDTKVEILTREAGSNEPKAIASGVVKDGKVVLDNPFTEADEAFLKFGDGLESTVFFLGEPGTITIKYDQKNPSKPLVGGTDNNKKLQAFQDKMAPVIERMMAFYNEDGMEMMMLQQSNEGQNDQRIKELQDKSQAIMTELDNKLTEFKEENKNSVLGLLAFYQQMGNQEMDVNELQKEFDTFSVDLKGSKIGKKIQANLDMLQDQPEALSIGEKLPDFKGLTPEGKELTLNTFIEGKKLILVDIWASWCGPCRQENPNLVKAYEKYNSKGFEIIGYSLDKDDAGWKGAIAKDKLAWAQVSNLLYWDDPIVGAYGIEGIPASFLIDGNGNILEQNLRGAELEKAIEKYLK</sequence>
<dbReference type="InterPro" id="IPR013740">
    <property type="entry name" value="Redoxin"/>
</dbReference>
<name>A0A1G8GTT4_9FLAO</name>
<evidence type="ECO:0000256" key="3">
    <source>
        <dbReference type="ARBA" id="ARBA00023157"/>
    </source>
</evidence>
<protein>
    <submittedName>
        <fullName evidence="7">Thiol-disulfide isomerase or thioredoxin</fullName>
    </submittedName>
</protein>
<keyword evidence="7" id="KW-0413">Isomerase</keyword>
<feature type="signal peptide" evidence="5">
    <location>
        <begin position="1"/>
        <end position="19"/>
    </location>
</feature>
<dbReference type="InterPro" id="IPR050553">
    <property type="entry name" value="Thioredoxin_ResA/DsbE_sf"/>
</dbReference>
<dbReference type="GO" id="GO:0017004">
    <property type="term" value="P:cytochrome complex assembly"/>
    <property type="evidence" value="ECO:0007669"/>
    <property type="project" value="UniProtKB-KW"/>
</dbReference>